<dbReference type="WBParaSite" id="GPUH_0000965401-mRNA-1">
    <property type="protein sequence ID" value="GPUH_0000965401-mRNA-1"/>
    <property type="gene ID" value="GPUH_0000965401"/>
</dbReference>
<accession>A0A183DLQ2</accession>
<feature type="region of interest" description="Disordered" evidence="1">
    <location>
        <begin position="1"/>
        <end position="22"/>
    </location>
</feature>
<reference evidence="2 3" key="2">
    <citation type="submission" date="2018-11" db="EMBL/GenBank/DDBJ databases">
        <authorList>
            <consortium name="Pathogen Informatics"/>
        </authorList>
    </citation>
    <scope>NUCLEOTIDE SEQUENCE [LARGE SCALE GENOMIC DNA]</scope>
</reference>
<sequence>MLFAPPKQESGPFAPLGDSGGGLMAQTDDGRWVLLGINSFSGSCRELFRKTNIPAIQGHTNVALYAADIARFTGFFLPLVHV</sequence>
<evidence type="ECO:0000313" key="4">
    <source>
        <dbReference type="WBParaSite" id="GPUH_0000965401-mRNA-1"/>
    </source>
</evidence>
<dbReference type="Gene3D" id="2.40.10.10">
    <property type="entry name" value="Trypsin-like serine proteases"/>
    <property type="match status" value="1"/>
</dbReference>
<dbReference type="OrthoDB" id="5918597at2759"/>
<name>A0A183DLQ2_9BILA</name>
<gene>
    <name evidence="2" type="ORF">GPUH_LOCUS9642</name>
</gene>
<dbReference type="AlphaFoldDB" id="A0A183DLQ2"/>
<dbReference type="InterPro" id="IPR009003">
    <property type="entry name" value="Peptidase_S1_PA"/>
</dbReference>
<protein>
    <submittedName>
        <fullName evidence="4">Peroxidase</fullName>
    </submittedName>
</protein>
<evidence type="ECO:0000313" key="3">
    <source>
        <dbReference type="Proteomes" id="UP000271098"/>
    </source>
</evidence>
<dbReference type="EMBL" id="UYRT01032499">
    <property type="protein sequence ID" value="VDK75118.1"/>
    <property type="molecule type" value="Genomic_DNA"/>
</dbReference>
<dbReference type="Proteomes" id="UP000271098">
    <property type="component" value="Unassembled WGS sequence"/>
</dbReference>
<dbReference type="InterPro" id="IPR043504">
    <property type="entry name" value="Peptidase_S1_PA_chymotrypsin"/>
</dbReference>
<evidence type="ECO:0000256" key="1">
    <source>
        <dbReference type="SAM" id="MobiDB-lite"/>
    </source>
</evidence>
<keyword evidence="3" id="KW-1185">Reference proteome</keyword>
<organism evidence="4">
    <name type="scientific">Gongylonema pulchrum</name>
    <dbReference type="NCBI Taxonomy" id="637853"/>
    <lineage>
        <taxon>Eukaryota</taxon>
        <taxon>Metazoa</taxon>
        <taxon>Ecdysozoa</taxon>
        <taxon>Nematoda</taxon>
        <taxon>Chromadorea</taxon>
        <taxon>Rhabditida</taxon>
        <taxon>Spirurina</taxon>
        <taxon>Spiruromorpha</taxon>
        <taxon>Spiruroidea</taxon>
        <taxon>Gongylonematidae</taxon>
        <taxon>Gongylonema</taxon>
    </lineage>
</organism>
<proteinExistence type="predicted"/>
<evidence type="ECO:0000313" key="2">
    <source>
        <dbReference type="EMBL" id="VDK75118.1"/>
    </source>
</evidence>
<dbReference type="SUPFAM" id="SSF50494">
    <property type="entry name" value="Trypsin-like serine proteases"/>
    <property type="match status" value="1"/>
</dbReference>
<reference evidence="4" key="1">
    <citation type="submission" date="2016-06" db="UniProtKB">
        <authorList>
            <consortium name="WormBaseParasite"/>
        </authorList>
    </citation>
    <scope>IDENTIFICATION</scope>
</reference>